<proteinExistence type="predicted"/>
<dbReference type="InterPro" id="IPR037066">
    <property type="entry name" value="Plug_dom_sf"/>
</dbReference>
<keyword evidence="1" id="KW-0732">Signal</keyword>
<accession>I7CDA7</accession>
<dbReference type="HOGENOM" id="CLU_2303571_0_0_6"/>
<organism evidence="3 4">
    <name type="scientific">Pseudomonas putida (strain DOT-T1E)</name>
    <dbReference type="NCBI Taxonomy" id="1196325"/>
    <lineage>
        <taxon>Bacteria</taxon>
        <taxon>Pseudomonadati</taxon>
        <taxon>Pseudomonadota</taxon>
        <taxon>Gammaproteobacteria</taxon>
        <taxon>Pseudomonadales</taxon>
        <taxon>Pseudomonadaceae</taxon>
        <taxon>Pseudomonas</taxon>
    </lineage>
</organism>
<dbReference type="Pfam" id="PF07715">
    <property type="entry name" value="Plug"/>
    <property type="match status" value="1"/>
</dbReference>
<dbReference type="KEGG" id="ppx:T1E_5425"/>
<dbReference type="EMBL" id="CP003734">
    <property type="protein sequence ID" value="AFO51246.1"/>
    <property type="molecule type" value="Genomic_DNA"/>
</dbReference>
<feature type="chain" id="PRO_5003708683" evidence="1">
    <location>
        <begin position="20"/>
        <end position="100"/>
    </location>
</feature>
<feature type="signal peptide" evidence="1">
    <location>
        <begin position="1"/>
        <end position="19"/>
    </location>
</feature>
<dbReference type="SUPFAM" id="SSF56935">
    <property type="entry name" value="Porins"/>
    <property type="match status" value="1"/>
</dbReference>
<evidence type="ECO:0000259" key="2">
    <source>
        <dbReference type="Pfam" id="PF07715"/>
    </source>
</evidence>
<evidence type="ECO:0000313" key="4">
    <source>
        <dbReference type="Proteomes" id="UP000006503"/>
    </source>
</evidence>
<keyword evidence="3" id="KW-0675">Receptor</keyword>
<gene>
    <name evidence="3" type="ordered locus">T1E_5425</name>
</gene>
<reference evidence="4" key="1">
    <citation type="journal article" date="2013" name="Microb. Biotechnol.">
        <title>Metabolic potential of the organic-solvent tolerant Pseudomonas putida DOT-T1E deduced from its annotated genome.</title>
        <authorList>
            <person name="Udaondo Z."/>
            <person name="Molina L."/>
            <person name="Daniels C."/>
            <person name="Gomez M.J."/>
            <person name="Molina-Henares M.A."/>
            <person name="Matilla M.A."/>
            <person name="Roca A."/>
            <person name="Fernandez M."/>
            <person name="Duque E."/>
            <person name="Segura A."/>
            <person name="Ramos J.L."/>
        </authorList>
    </citation>
    <scope>NUCLEOTIDE SEQUENCE [LARGE SCALE GENOMIC DNA]</scope>
    <source>
        <strain evidence="4">DOT-T1E</strain>
    </source>
</reference>
<dbReference type="PATRIC" id="fig|1196325.3.peg.5382"/>
<protein>
    <submittedName>
        <fullName evidence="3">TonB-dependent siderophore receptor</fullName>
    </submittedName>
</protein>
<dbReference type="AlphaFoldDB" id="I7CDA7"/>
<name>I7CDA7_PSEPT</name>
<sequence length="100" mass="10498">MFRMTTLALLVGSATCAWAQDDTLTLPASNVTATANQPTEATRLDLDRPIESGSRLNLSARENPASVSVADRKTMERIGARNFQDAANALPGVNASAPPG</sequence>
<dbReference type="Gene3D" id="2.170.130.10">
    <property type="entry name" value="TonB-dependent receptor, plug domain"/>
    <property type="match status" value="1"/>
</dbReference>
<evidence type="ECO:0000313" key="3">
    <source>
        <dbReference type="EMBL" id="AFO51246.1"/>
    </source>
</evidence>
<dbReference type="Proteomes" id="UP000006503">
    <property type="component" value="Chromosome"/>
</dbReference>
<dbReference type="InterPro" id="IPR012910">
    <property type="entry name" value="Plug_dom"/>
</dbReference>
<evidence type="ECO:0000256" key="1">
    <source>
        <dbReference type="SAM" id="SignalP"/>
    </source>
</evidence>
<feature type="domain" description="TonB-dependent receptor plug" evidence="2">
    <location>
        <begin position="60"/>
        <end position="97"/>
    </location>
</feature>